<dbReference type="Gene3D" id="3.40.50.10810">
    <property type="entry name" value="Tandem AAA-ATPase domain"/>
    <property type="match status" value="1"/>
</dbReference>
<dbReference type="AlphaFoldDB" id="A0AAD7IZF9"/>
<feature type="domain" description="Helicase ATP-binding" evidence="5">
    <location>
        <begin position="123"/>
        <end position="301"/>
    </location>
</feature>
<dbReference type="GO" id="GO:0006281">
    <property type="term" value="P:DNA repair"/>
    <property type="evidence" value="ECO:0007669"/>
    <property type="project" value="TreeGrafter"/>
</dbReference>
<dbReference type="Pfam" id="PF00271">
    <property type="entry name" value="Helicase_C"/>
    <property type="match status" value="1"/>
</dbReference>
<feature type="region of interest" description="Disordered" evidence="4">
    <location>
        <begin position="1"/>
        <end position="67"/>
    </location>
</feature>
<dbReference type="GO" id="GO:0008094">
    <property type="term" value="F:ATP-dependent activity, acting on DNA"/>
    <property type="evidence" value="ECO:0007669"/>
    <property type="project" value="TreeGrafter"/>
</dbReference>
<dbReference type="GO" id="GO:0005634">
    <property type="term" value="C:nucleus"/>
    <property type="evidence" value="ECO:0007669"/>
    <property type="project" value="TreeGrafter"/>
</dbReference>
<feature type="domain" description="Helicase C-terminal" evidence="6">
    <location>
        <begin position="504"/>
        <end position="658"/>
    </location>
</feature>
<dbReference type="PROSITE" id="PS51194">
    <property type="entry name" value="HELICASE_CTER"/>
    <property type="match status" value="1"/>
</dbReference>
<dbReference type="InterPro" id="IPR027417">
    <property type="entry name" value="P-loop_NTPase"/>
</dbReference>
<dbReference type="GO" id="GO:0016787">
    <property type="term" value="F:hydrolase activity"/>
    <property type="evidence" value="ECO:0007669"/>
    <property type="project" value="UniProtKB-KW"/>
</dbReference>
<dbReference type="InterPro" id="IPR038718">
    <property type="entry name" value="SNF2-like_sf"/>
</dbReference>
<evidence type="ECO:0000313" key="7">
    <source>
        <dbReference type="EMBL" id="KAJ7753821.1"/>
    </source>
</evidence>
<dbReference type="SMART" id="SM00490">
    <property type="entry name" value="HELICc"/>
    <property type="match status" value="1"/>
</dbReference>
<evidence type="ECO:0000256" key="1">
    <source>
        <dbReference type="ARBA" id="ARBA00022741"/>
    </source>
</evidence>
<dbReference type="InterPro" id="IPR001650">
    <property type="entry name" value="Helicase_C-like"/>
</dbReference>
<dbReference type="InterPro" id="IPR000330">
    <property type="entry name" value="SNF2_N"/>
</dbReference>
<evidence type="ECO:0000256" key="3">
    <source>
        <dbReference type="ARBA" id="ARBA00022840"/>
    </source>
</evidence>
<dbReference type="Pfam" id="PF00176">
    <property type="entry name" value="SNF2-rel_dom"/>
    <property type="match status" value="1"/>
</dbReference>
<dbReference type="GO" id="GO:0005524">
    <property type="term" value="F:ATP binding"/>
    <property type="evidence" value="ECO:0007669"/>
    <property type="project" value="UniProtKB-KW"/>
</dbReference>
<dbReference type="CDD" id="cd18008">
    <property type="entry name" value="DEXDc_SHPRH-like"/>
    <property type="match status" value="1"/>
</dbReference>
<dbReference type="PANTHER" id="PTHR45626:SF14">
    <property type="entry name" value="ATP-DEPENDENT DNA HELICASE (EUROFUNG)"/>
    <property type="match status" value="1"/>
</dbReference>
<keyword evidence="8" id="KW-1185">Reference proteome</keyword>
<feature type="compositionally biased region" description="Polar residues" evidence="4">
    <location>
        <begin position="1"/>
        <end position="14"/>
    </location>
</feature>
<evidence type="ECO:0000259" key="5">
    <source>
        <dbReference type="PROSITE" id="PS51192"/>
    </source>
</evidence>
<dbReference type="PANTHER" id="PTHR45626">
    <property type="entry name" value="TRANSCRIPTION TERMINATION FACTOR 2-RELATED"/>
    <property type="match status" value="1"/>
</dbReference>
<dbReference type="CDD" id="cd18793">
    <property type="entry name" value="SF2_C_SNF"/>
    <property type="match status" value="1"/>
</dbReference>
<evidence type="ECO:0000256" key="4">
    <source>
        <dbReference type="SAM" id="MobiDB-lite"/>
    </source>
</evidence>
<name>A0AAD7IZF9_9AGAR</name>
<feature type="compositionally biased region" description="Low complexity" evidence="4">
    <location>
        <begin position="36"/>
        <end position="46"/>
    </location>
</feature>
<dbReference type="SMART" id="SM00487">
    <property type="entry name" value="DEXDc"/>
    <property type="match status" value="1"/>
</dbReference>
<proteinExistence type="predicted"/>
<dbReference type="SUPFAM" id="SSF52540">
    <property type="entry name" value="P-loop containing nucleoside triphosphate hydrolases"/>
    <property type="match status" value="2"/>
</dbReference>
<dbReference type="InterPro" id="IPR014001">
    <property type="entry name" value="Helicase_ATP-bd"/>
</dbReference>
<dbReference type="Proteomes" id="UP001215598">
    <property type="component" value="Unassembled WGS sequence"/>
</dbReference>
<keyword evidence="3" id="KW-0067">ATP-binding</keyword>
<organism evidence="7 8">
    <name type="scientific">Mycena metata</name>
    <dbReference type="NCBI Taxonomy" id="1033252"/>
    <lineage>
        <taxon>Eukaryota</taxon>
        <taxon>Fungi</taxon>
        <taxon>Dikarya</taxon>
        <taxon>Basidiomycota</taxon>
        <taxon>Agaricomycotina</taxon>
        <taxon>Agaricomycetes</taxon>
        <taxon>Agaricomycetidae</taxon>
        <taxon>Agaricales</taxon>
        <taxon>Marasmiineae</taxon>
        <taxon>Mycenaceae</taxon>
        <taxon>Mycena</taxon>
    </lineage>
</organism>
<comment type="caution">
    <text evidence="7">The sequence shown here is derived from an EMBL/GenBank/DDBJ whole genome shotgun (WGS) entry which is preliminary data.</text>
</comment>
<accession>A0AAD7IZF9</accession>
<protein>
    <submittedName>
        <fullName evidence="7">SNF2 family N-terminal domain-containing protein</fullName>
    </submittedName>
</protein>
<dbReference type="Gene3D" id="3.40.50.300">
    <property type="entry name" value="P-loop containing nucleotide triphosphate hydrolases"/>
    <property type="match status" value="1"/>
</dbReference>
<keyword evidence="1" id="KW-0547">Nucleotide-binding</keyword>
<keyword evidence="2" id="KW-0378">Hydrolase</keyword>
<evidence type="ECO:0000259" key="6">
    <source>
        <dbReference type="PROSITE" id="PS51194"/>
    </source>
</evidence>
<sequence length="667" mass="74411">MSPKSTKGKTTQTPKTEDVDFKAFLSSQQPPPPSNPSFSSSANRSFSQEEEIPLPPPDAVHNWSLKPVGDPEEALKALFGGSTHPDSSPSASEDLDGVVSGFRKEVRLLPHQIAGRAWMCDREDSTKKKAGGILADDMGVGKTIQALTCIVDRPATKRDREEGWSSATLVVCPLGVLQHWGEEITKVTVGLKVVQYHGTARERQKVAPLVRDADVVLTTYGLVCSERSTVVPDKPDKGSVLYTTRWWRIILDEAHTIKNRATKTAEGCFDLRAKFRWCLTATPMQNKVEEFFPLLKFLRIKPLNEWERFNTLIAQPLSKGHSGGSLAMKRLQVVLKHVMLRRTKIELDSLLKLPQRNIVILPCKFDPSEQQFYTALKANVQTLIQKIMAKKSGGSAYMNVLVLLLRLRQACDHPSLVLDNYETEMDDANPGAIPGMLSNDPDFEDDADTGKPKCQMCTTRLTRRNIADNAWPGHCINCAALKVQAQNLRSPMRASAKIRAIVGLIKHIAAKSGGQEKTVIFSQFTAMLDVIEPFLSAIGVDYVRYDGSMTVKERTQALVEIAQDPRKTVMLVSLKAGGVGLNLTACNHVILVDMWWNPAVEEQAFDRTHRVGQTRNVHIYKLKINETVEDRILELQQRKRELTKIALSGSHVKNKELGMHELLELFK</sequence>
<gene>
    <name evidence="7" type="ORF">B0H16DRAFT_763083</name>
</gene>
<dbReference type="PROSITE" id="PS51192">
    <property type="entry name" value="HELICASE_ATP_BIND_1"/>
    <property type="match status" value="1"/>
</dbReference>
<dbReference type="InterPro" id="IPR050628">
    <property type="entry name" value="SNF2_RAD54_helicase_TF"/>
</dbReference>
<reference evidence="7" key="1">
    <citation type="submission" date="2023-03" db="EMBL/GenBank/DDBJ databases">
        <title>Massive genome expansion in bonnet fungi (Mycena s.s.) driven by repeated elements and novel gene families across ecological guilds.</title>
        <authorList>
            <consortium name="Lawrence Berkeley National Laboratory"/>
            <person name="Harder C.B."/>
            <person name="Miyauchi S."/>
            <person name="Viragh M."/>
            <person name="Kuo A."/>
            <person name="Thoen E."/>
            <person name="Andreopoulos B."/>
            <person name="Lu D."/>
            <person name="Skrede I."/>
            <person name="Drula E."/>
            <person name="Henrissat B."/>
            <person name="Morin E."/>
            <person name="Kohler A."/>
            <person name="Barry K."/>
            <person name="LaButti K."/>
            <person name="Morin E."/>
            <person name="Salamov A."/>
            <person name="Lipzen A."/>
            <person name="Mereny Z."/>
            <person name="Hegedus B."/>
            <person name="Baldrian P."/>
            <person name="Stursova M."/>
            <person name="Weitz H."/>
            <person name="Taylor A."/>
            <person name="Grigoriev I.V."/>
            <person name="Nagy L.G."/>
            <person name="Martin F."/>
            <person name="Kauserud H."/>
        </authorList>
    </citation>
    <scope>NUCLEOTIDE SEQUENCE</scope>
    <source>
        <strain evidence="7">CBHHK182m</strain>
    </source>
</reference>
<dbReference type="InterPro" id="IPR049730">
    <property type="entry name" value="SNF2/RAD54-like_C"/>
</dbReference>
<evidence type="ECO:0000256" key="2">
    <source>
        <dbReference type="ARBA" id="ARBA00022801"/>
    </source>
</evidence>
<dbReference type="EMBL" id="JARKIB010000054">
    <property type="protein sequence ID" value="KAJ7753821.1"/>
    <property type="molecule type" value="Genomic_DNA"/>
</dbReference>
<evidence type="ECO:0000313" key="8">
    <source>
        <dbReference type="Proteomes" id="UP001215598"/>
    </source>
</evidence>